<feature type="compositionally biased region" description="Basic and acidic residues" evidence="1">
    <location>
        <begin position="625"/>
        <end position="640"/>
    </location>
</feature>
<protein>
    <submittedName>
        <fullName evidence="2">Uncharacterized protein</fullName>
    </submittedName>
</protein>
<gene>
    <name evidence="2" type="ORF">THAOC_33989</name>
</gene>
<feature type="compositionally biased region" description="Basic residues" evidence="1">
    <location>
        <begin position="477"/>
        <end position="489"/>
    </location>
</feature>
<dbReference type="Proteomes" id="UP000266841">
    <property type="component" value="Unassembled WGS sequence"/>
</dbReference>
<feature type="compositionally biased region" description="Polar residues" evidence="1">
    <location>
        <begin position="708"/>
        <end position="719"/>
    </location>
</feature>
<feature type="region of interest" description="Disordered" evidence="1">
    <location>
        <begin position="70"/>
        <end position="105"/>
    </location>
</feature>
<feature type="compositionally biased region" description="Low complexity" evidence="1">
    <location>
        <begin position="788"/>
        <end position="798"/>
    </location>
</feature>
<name>K0RE23_THAOC</name>
<feature type="compositionally biased region" description="Basic and acidic residues" evidence="1">
    <location>
        <begin position="378"/>
        <end position="389"/>
    </location>
</feature>
<feature type="compositionally biased region" description="Basic and acidic residues" evidence="1">
    <location>
        <begin position="570"/>
        <end position="587"/>
    </location>
</feature>
<dbReference type="EMBL" id="AGNL01047117">
    <property type="protein sequence ID" value="EJK47301.1"/>
    <property type="molecule type" value="Genomic_DNA"/>
</dbReference>
<feature type="compositionally biased region" description="Low complexity" evidence="1">
    <location>
        <begin position="145"/>
        <end position="160"/>
    </location>
</feature>
<evidence type="ECO:0000313" key="3">
    <source>
        <dbReference type="Proteomes" id="UP000266841"/>
    </source>
</evidence>
<feature type="compositionally biased region" description="Gly residues" evidence="1">
    <location>
        <begin position="161"/>
        <end position="187"/>
    </location>
</feature>
<feature type="compositionally biased region" description="Gly residues" evidence="1">
    <location>
        <begin position="132"/>
        <end position="144"/>
    </location>
</feature>
<comment type="caution">
    <text evidence="2">The sequence shown here is derived from an EMBL/GenBank/DDBJ whole genome shotgun (WGS) entry which is preliminary data.</text>
</comment>
<keyword evidence="3" id="KW-1185">Reference proteome</keyword>
<feature type="compositionally biased region" description="Basic and acidic residues" evidence="1">
    <location>
        <begin position="326"/>
        <end position="360"/>
    </location>
</feature>
<feature type="compositionally biased region" description="Basic residues" evidence="1">
    <location>
        <begin position="601"/>
        <end position="612"/>
    </location>
</feature>
<feature type="region of interest" description="Disordered" evidence="1">
    <location>
        <begin position="1"/>
        <end position="53"/>
    </location>
</feature>
<evidence type="ECO:0000256" key="1">
    <source>
        <dbReference type="SAM" id="MobiDB-lite"/>
    </source>
</evidence>
<organism evidence="2 3">
    <name type="scientific">Thalassiosira oceanica</name>
    <name type="common">Marine diatom</name>
    <dbReference type="NCBI Taxonomy" id="159749"/>
    <lineage>
        <taxon>Eukaryota</taxon>
        <taxon>Sar</taxon>
        <taxon>Stramenopiles</taxon>
        <taxon>Ochrophyta</taxon>
        <taxon>Bacillariophyta</taxon>
        <taxon>Coscinodiscophyceae</taxon>
        <taxon>Thalassiosirophycidae</taxon>
        <taxon>Thalassiosirales</taxon>
        <taxon>Thalassiosiraceae</taxon>
        <taxon>Thalassiosira</taxon>
    </lineage>
</organism>
<feature type="compositionally biased region" description="Basic and acidic residues" evidence="1">
    <location>
        <begin position="501"/>
        <end position="517"/>
    </location>
</feature>
<feature type="compositionally biased region" description="Low complexity" evidence="1">
    <location>
        <begin position="390"/>
        <end position="402"/>
    </location>
</feature>
<proteinExistence type="predicted"/>
<feature type="compositionally biased region" description="Low complexity" evidence="1">
    <location>
        <begin position="830"/>
        <end position="839"/>
    </location>
</feature>
<feature type="compositionally biased region" description="Basic residues" evidence="1">
    <location>
        <begin position="311"/>
        <end position="325"/>
    </location>
</feature>
<dbReference type="OMA" id="CKNTRRC"/>
<reference evidence="2 3" key="1">
    <citation type="journal article" date="2012" name="Genome Biol.">
        <title>Genome and low-iron response of an oceanic diatom adapted to chronic iron limitation.</title>
        <authorList>
            <person name="Lommer M."/>
            <person name="Specht M."/>
            <person name="Roy A.S."/>
            <person name="Kraemer L."/>
            <person name="Andreson R."/>
            <person name="Gutowska M.A."/>
            <person name="Wolf J."/>
            <person name="Bergner S.V."/>
            <person name="Schilhabel M.B."/>
            <person name="Klostermeier U.C."/>
            <person name="Beiko R.G."/>
            <person name="Rosenstiel P."/>
            <person name="Hippler M."/>
            <person name="Laroche J."/>
        </authorList>
    </citation>
    <scope>NUCLEOTIDE SEQUENCE [LARGE SCALE GENOMIC DNA]</scope>
    <source>
        <strain evidence="2 3">CCMP1005</strain>
    </source>
</reference>
<feature type="region of interest" description="Disordered" evidence="1">
    <location>
        <begin position="428"/>
        <end position="857"/>
    </location>
</feature>
<dbReference type="AlphaFoldDB" id="K0RE23"/>
<sequence length="857" mass="88253">MKGRKTSRFGAADDEDGVPRKNWAAGAGAGGADRRRGRRRRLPNFCPAGLRDPRRRAGCMSGLAGDSPDILPCGAVTLGGGRPPELRMQQSAPGPPGAGAGNHGALFDGKWAVARLLGRGIKDEDCSTGPASTGGGTLGSGAGGPWTATSSRAGGSTRAAGTGGGPTRRSGGWAGRGAGAPGRGGGPRRPPSRGSGSRRGLQRAAGRGLPEGAQAARSAGDMRGPDGGQQHRPGAVQGQVLHTRGLRGGDPGPAARRDRKGLNGGGKDSSSNLLEVEATRLDSSASGRNGHGAAGMGGPGLPGGASAAGRGGRRRGRVRLPRGRRLRPDGRRGAGDQGRVERVLLRDDEEGERRPAREEAWPGVGGPQRAGARGQARGRRDVRARRQETAEAAGGPAGPGDAPEVRRPVPGQRLLRRWALFRRRRRIQLRPVEDGVDHSPARRADPRREPPEGRGTGRKAQAQGSRGARRTEEAVLRGHRQGVPRRHGRACVAPPPLVAVEARRGRDREPRLGERVRRGGPAVRAGRLSRPLPSPEVARAAPPGRRRPKWRVEEAGGVGHGPRRKGGRGRRQEPEARQGGRVGDQHRGRGVAPPRDEIRAGRRGRRRGRTRRRGEGQGRGSGDGVRAEGPRGDAADRVRSSLEGGGVGAGKGAAAGSVAEIPEETAAVRRDPPPVPAPARRGRPPEGTDGGDGRAEADGGPTRARVSLFQSVMSSSQAGPSGKKKSQTCARASEVTAHRKRNGGETPTAPGGARADRGAASPPPAQNVDSNTTGSPSRRRGKRDRSPRGGSPPSAVGGKAPQASPLRPAEAEGRGCPADGPGPPPPPSSLTPGPGSSPGRRLQFALDVLGGPPAAAA</sequence>
<feature type="compositionally biased region" description="Basic and acidic residues" evidence="1">
    <location>
        <begin position="683"/>
        <end position="697"/>
    </location>
</feature>
<feature type="compositionally biased region" description="Basic and acidic residues" evidence="1">
    <location>
        <begin position="431"/>
        <end position="452"/>
    </location>
</feature>
<feature type="compositionally biased region" description="Gly residues" evidence="1">
    <location>
        <begin position="289"/>
        <end position="303"/>
    </location>
</feature>
<feature type="region of interest" description="Disordered" evidence="1">
    <location>
        <begin position="122"/>
        <end position="413"/>
    </location>
</feature>
<feature type="compositionally biased region" description="Gly residues" evidence="1">
    <location>
        <begin position="643"/>
        <end position="653"/>
    </location>
</feature>
<evidence type="ECO:0000313" key="2">
    <source>
        <dbReference type="EMBL" id="EJK47301.1"/>
    </source>
</evidence>
<feature type="compositionally biased region" description="Pro residues" evidence="1">
    <location>
        <begin position="820"/>
        <end position="829"/>
    </location>
</feature>
<accession>K0RE23</accession>
<feature type="compositionally biased region" description="Low complexity" evidence="1">
    <location>
        <begin position="192"/>
        <end position="208"/>
    </location>
</feature>
<feature type="non-terminal residue" evidence="2">
    <location>
        <position position="857"/>
    </location>
</feature>